<organism evidence="3 4">
    <name type="scientific">Amphritea pacifica</name>
    <dbReference type="NCBI Taxonomy" id="2811233"/>
    <lineage>
        <taxon>Bacteria</taxon>
        <taxon>Pseudomonadati</taxon>
        <taxon>Pseudomonadota</taxon>
        <taxon>Gammaproteobacteria</taxon>
        <taxon>Oceanospirillales</taxon>
        <taxon>Oceanospirillaceae</taxon>
        <taxon>Amphritea</taxon>
    </lineage>
</organism>
<gene>
    <name evidence="3" type="ORF">JW498_14890</name>
</gene>
<sequence length="211" mass="21884">MYEEMMKDVQENMKPVVDMAEINKKAAEKLIELQSGYVSDFVNATMAQMQALSSIKDPKEAIDLQVEYVKTLETKLTNVAEEEMAALNSAKAELTAVIEKSFAGLGLKDMNYFEDLSKFMTAAAPTAKKADPKPAAKATAKPAPAKKAAAPKPAPAKAAAPKAAAPKAAAKPAPAKAAAPKPAAKPAAKKAPAKKAAAPAAVAAPKADEAK</sequence>
<dbReference type="Proteomes" id="UP000760472">
    <property type="component" value="Unassembled WGS sequence"/>
</dbReference>
<keyword evidence="4" id="KW-1185">Reference proteome</keyword>
<dbReference type="EMBL" id="JAFFZP010000025">
    <property type="protein sequence ID" value="MBN0988654.1"/>
    <property type="molecule type" value="Genomic_DNA"/>
</dbReference>
<protein>
    <submittedName>
        <fullName evidence="3">Phasin family protein</fullName>
    </submittedName>
</protein>
<evidence type="ECO:0000313" key="4">
    <source>
        <dbReference type="Proteomes" id="UP000760472"/>
    </source>
</evidence>
<evidence type="ECO:0000313" key="3">
    <source>
        <dbReference type="EMBL" id="MBN0988654.1"/>
    </source>
</evidence>
<dbReference type="NCBIfam" id="TIGR01841">
    <property type="entry name" value="phasin"/>
    <property type="match status" value="1"/>
</dbReference>
<name>A0ABS2WAB1_9GAMM</name>
<evidence type="ECO:0000256" key="1">
    <source>
        <dbReference type="SAM" id="MobiDB-lite"/>
    </source>
</evidence>
<feature type="compositionally biased region" description="Low complexity" evidence="1">
    <location>
        <begin position="135"/>
        <end position="186"/>
    </location>
</feature>
<dbReference type="InterPro" id="IPR018968">
    <property type="entry name" value="Phasin"/>
</dbReference>
<feature type="region of interest" description="Disordered" evidence="1">
    <location>
        <begin position="125"/>
        <end position="211"/>
    </location>
</feature>
<feature type="domain" description="Phasin" evidence="2">
    <location>
        <begin position="3"/>
        <end position="101"/>
    </location>
</feature>
<dbReference type="RefSeq" id="WP_205213951.1">
    <property type="nucleotide sequence ID" value="NZ_JAFFZP010000025.1"/>
</dbReference>
<dbReference type="InterPro" id="IPR010127">
    <property type="entry name" value="Phasin_subfam-1"/>
</dbReference>
<accession>A0ABS2WAB1</accession>
<reference evidence="3 4" key="1">
    <citation type="submission" date="2021-02" db="EMBL/GenBank/DDBJ databases">
        <title>A novel species of genus Amphritea isolated from a fishpond in China.</title>
        <authorList>
            <person name="Lu H."/>
        </authorList>
    </citation>
    <scope>NUCLEOTIDE SEQUENCE [LARGE SCALE GENOMIC DNA]</scope>
    <source>
        <strain evidence="3 4">RP18W</strain>
    </source>
</reference>
<comment type="caution">
    <text evidence="3">The sequence shown here is derived from an EMBL/GenBank/DDBJ whole genome shotgun (WGS) entry which is preliminary data.</text>
</comment>
<dbReference type="Pfam" id="PF09361">
    <property type="entry name" value="Phasin_2"/>
    <property type="match status" value="1"/>
</dbReference>
<proteinExistence type="predicted"/>
<evidence type="ECO:0000259" key="2">
    <source>
        <dbReference type="Pfam" id="PF09361"/>
    </source>
</evidence>
<feature type="compositionally biased region" description="Low complexity" evidence="1">
    <location>
        <begin position="194"/>
        <end position="205"/>
    </location>
</feature>